<dbReference type="PANTHER" id="PTHR10763:SF26">
    <property type="entry name" value="CELL DIVISION CONTROL PROTEIN 6 HOMOLOG"/>
    <property type="match status" value="1"/>
</dbReference>
<feature type="compositionally biased region" description="Gly residues" evidence="2">
    <location>
        <begin position="589"/>
        <end position="600"/>
    </location>
</feature>
<reference evidence="4 5" key="1">
    <citation type="submission" date="2014-11" db="EMBL/GenBank/DDBJ databases">
        <authorList>
            <person name="Zhu J."/>
            <person name="Qi W."/>
            <person name="Song R."/>
        </authorList>
    </citation>
    <scope>NUCLEOTIDE SEQUENCE [LARGE SCALE GENOMIC DNA]</scope>
</reference>
<dbReference type="STRING" id="1169540.A0A0G4FK43"/>
<evidence type="ECO:0000256" key="1">
    <source>
        <dbReference type="ARBA" id="ARBA00022705"/>
    </source>
</evidence>
<dbReference type="InterPro" id="IPR050311">
    <property type="entry name" value="ORC1/CDC6"/>
</dbReference>
<dbReference type="PANTHER" id="PTHR10763">
    <property type="entry name" value="CELL DIVISION CONTROL PROTEIN 6-RELATED"/>
    <property type="match status" value="1"/>
</dbReference>
<dbReference type="InterPro" id="IPR003593">
    <property type="entry name" value="AAA+_ATPase"/>
</dbReference>
<dbReference type="GO" id="GO:0006270">
    <property type="term" value="P:DNA replication initiation"/>
    <property type="evidence" value="ECO:0007669"/>
    <property type="project" value="TreeGrafter"/>
</dbReference>
<dbReference type="VEuPathDB" id="CryptoDB:Vbra_15665"/>
<evidence type="ECO:0000259" key="3">
    <source>
        <dbReference type="SMART" id="SM00382"/>
    </source>
</evidence>
<keyword evidence="1" id="KW-0235">DNA replication</keyword>
<dbReference type="Proteomes" id="UP000041254">
    <property type="component" value="Unassembled WGS sequence"/>
</dbReference>
<evidence type="ECO:0000313" key="5">
    <source>
        <dbReference type="Proteomes" id="UP000041254"/>
    </source>
</evidence>
<feature type="region of interest" description="Disordered" evidence="2">
    <location>
        <begin position="24"/>
        <end position="47"/>
    </location>
</feature>
<evidence type="ECO:0000313" key="4">
    <source>
        <dbReference type="EMBL" id="CEM14155.1"/>
    </source>
</evidence>
<dbReference type="GO" id="GO:0005524">
    <property type="term" value="F:ATP binding"/>
    <property type="evidence" value="ECO:0007669"/>
    <property type="project" value="InterPro"/>
</dbReference>
<evidence type="ECO:0000256" key="2">
    <source>
        <dbReference type="SAM" id="MobiDB-lite"/>
    </source>
</evidence>
<feature type="region of interest" description="Disordered" evidence="2">
    <location>
        <begin position="553"/>
        <end position="613"/>
    </location>
</feature>
<dbReference type="SUPFAM" id="SSF52540">
    <property type="entry name" value="P-loop containing nucleoside triphosphate hydrolases"/>
    <property type="match status" value="1"/>
</dbReference>
<dbReference type="PhylomeDB" id="A0A0G4FK43"/>
<protein>
    <recommendedName>
        <fullName evidence="3">AAA+ ATPase domain-containing protein</fullName>
    </recommendedName>
</protein>
<dbReference type="InParanoid" id="A0A0G4FK43"/>
<dbReference type="OrthoDB" id="340077at2759"/>
<sequence length="664" mass="73594">MKEQYMTFSSGHLRHQDESGTRYYDVGALQGGGAQPPGGSSSSSLPDGEILRLGDYLSFSDGRDRRLGEISALFQRPSRGRAFMEVRRFITTDEYEDSWPEQPKGTLTDQELLESDHAMEVEITQRVRGSVRRLAVAVHDEEGSCGGGEDEHFCRRFCFHKRGMVFSFSQLATDLQTPEARRQRFSARGKLYGHVAAAEGPTALELLFLTGVPEKLPGREKQQTDVRRYIETFLTQDHRGAAVLFLGGSVGTGKTSTVNKVIRDLKDQKGVNSFESHLIIGMEDKRPQQLYREVYFKLTGDDVSDAEAHKQLKAYLTNEDTADERPLVVLVLDEIDAVVRMRGQQKALYDLFDLACNKAAKMFIIGISNDIRVPRQLIDKNNSRSESFQEVVFSPYTKDECEQILRERLGPLLEQTFASDALKFLVDIPVVKGDVRKLLQLARWAVDIADSKQVQISVVKEAVAKLKSHPAEGAVKNFGWSSQMFLYSLLSEKVMVQQGEGTHITLPNIARRMSELANTCTNNELFSGDDELKYGEALNAALRLKSQNFITLYDRPPEPLDDADDGAQDDDMPPVAAAGAGRKTISSGSGSGGSGGGGGQRKPRGEVPPAVRVDREEAPELLYVDLSRAAQEVLPAILDKLEEGKLFEGVKAIRDALQVLPMTD</sequence>
<organism evidence="4 5">
    <name type="scientific">Vitrella brassicaformis (strain CCMP3155)</name>
    <dbReference type="NCBI Taxonomy" id="1169540"/>
    <lineage>
        <taxon>Eukaryota</taxon>
        <taxon>Sar</taxon>
        <taxon>Alveolata</taxon>
        <taxon>Colpodellida</taxon>
        <taxon>Vitrellaceae</taxon>
        <taxon>Vitrella</taxon>
    </lineage>
</organism>
<keyword evidence="5" id="KW-1185">Reference proteome</keyword>
<proteinExistence type="predicted"/>
<dbReference type="SMART" id="SM00382">
    <property type="entry name" value="AAA"/>
    <property type="match status" value="1"/>
</dbReference>
<dbReference type="Gene3D" id="3.40.50.300">
    <property type="entry name" value="P-loop containing nucleotide triphosphate hydrolases"/>
    <property type="match status" value="1"/>
</dbReference>
<dbReference type="GO" id="GO:0016887">
    <property type="term" value="F:ATP hydrolysis activity"/>
    <property type="evidence" value="ECO:0007669"/>
    <property type="project" value="InterPro"/>
</dbReference>
<name>A0A0G4FK43_VITBC</name>
<dbReference type="GO" id="GO:0003688">
    <property type="term" value="F:DNA replication origin binding"/>
    <property type="evidence" value="ECO:0007669"/>
    <property type="project" value="TreeGrafter"/>
</dbReference>
<feature type="compositionally biased region" description="Acidic residues" evidence="2">
    <location>
        <begin position="559"/>
        <end position="572"/>
    </location>
</feature>
<dbReference type="AlphaFoldDB" id="A0A0G4FK43"/>
<feature type="domain" description="AAA+ ATPase" evidence="3">
    <location>
        <begin position="239"/>
        <end position="397"/>
    </location>
</feature>
<dbReference type="InterPro" id="IPR027417">
    <property type="entry name" value="P-loop_NTPase"/>
</dbReference>
<dbReference type="Pfam" id="PF00004">
    <property type="entry name" value="AAA"/>
    <property type="match status" value="1"/>
</dbReference>
<accession>A0A0G4FK43</accession>
<gene>
    <name evidence="4" type="ORF">Vbra_15665</name>
</gene>
<dbReference type="EMBL" id="CDMY01000454">
    <property type="protein sequence ID" value="CEM14155.1"/>
    <property type="molecule type" value="Genomic_DNA"/>
</dbReference>
<dbReference type="GO" id="GO:0033314">
    <property type="term" value="P:mitotic DNA replication checkpoint signaling"/>
    <property type="evidence" value="ECO:0007669"/>
    <property type="project" value="TreeGrafter"/>
</dbReference>
<dbReference type="InterPro" id="IPR003959">
    <property type="entry name" value="ATPase_AAA_core"/>
</dbReference>